<dbReference type="KEGG" id="smag:AN936_21790"/>
<evidence type="ECO:0000313" key="3">
    <source>
        <dbReference type="Proteomes" id="UP000058074"/>
    </source>
</evidence>
<feature type="chain" id="PRO_5006012240" description="Xaa-Pro dipeptidyl-peptidase-like domain-containing protein" evidence="1">
    <location>
        <begin position="25"/>
        <end position="114"/>
    </location>
</feature>
<dbReference type="InterPro" id="IPR029058">
    <property type="entry name" value="AB_hydrolase_fold"/>
</dbReference>
<dbReference type="Gene3D" id="3.40.50.1820">
    <property type="entry name" value="alpha/beta hydrolase"/>
    <property type="match status" value="1"/>
</dbReference>
<dbReference type="PATRIC" id="fig|33050.5.peg.4512"/>
<dbReference type="AlphaFoldDB" id="A0A0N7GT95"/>
<name>A0A0N7GT95_SPHMC</name>
<evidence type="ECO:0000313" key="2">
    <source>
        <dbReference type="EMBL" id="ALH82891.1"/>
    </source>
</evidence>
<evidence type="ECO:0008006" key="4">
    <source>
        <dbReference type="Google" id="ProtNLM"/>
    </source>
</evidence>
<reference evidence="2 3" key="1">
    <citation type="journal article" date="2015" name="Genome Announc.">
        <title>Complete Genome Sequence of Polypropylene Glycol- and Polyethylene Glycol-Degrading Sphingopyxis macrogoltabida Strain EY-1.</title>
        <authorList>
            <person name="Ohtsubo Y."/>
            <person name="Nagata Y."/>
            <person name="Numata M."/>
            <person name="Tsuchikane K."/>
            <person name="Hosoyama A."/>
            <person name="Yamazoe A."/>
            <person name="Tsuda M."/>
            <person name="Fujita N."/>
            <person name="Kawai F."/>
        </authorList>
    </citation>
    <scope>NUCLEOTIDE SEQUENCE [LARGE SCALE GENOMIC DNA]</scope>
    <source>
        <strain evidence="2 3">EY-1</strain>
    </source>
</reference>
<accession>A0A0N7GT95</accession>
<dbReference type="EMBL" id="CP012700">
    <property type="protein sequence ID" value="ALH82891.1"/>
    <property type="molecule type" value="Genomic_DNA"/>
</dbReference>
<evidence type="ECO:0000256" key="1">
    <source>
        <dbReference type="SAM" id="SignalP"/>
    </source>
</evidence>
<protein>
    <recommendedName>
        <fullName evidence="4">Xaa-Pro dipeptidyl-peptidase-like domain-containing protein</fullName>
    </recommendedName>
</protein>
<gene>
    <name evidence="2" type="ORF">AN936_21790</name>
</gene>
<proteinExistence type="predicted"/>
<feature type="signal peptide" evidence="1">
    <location>
        <begin position="1"/>
        <end position="24"/>
    </location>
</feature>
<sequence length="114" mass="12417">MNRREYLLSAASALVLAAASGARAVTGEGKAVYSPQIIYRIRIPMRDGVHLGATLYLPRGLDTPRSTIFSHMPYTADLYHPEGAYFSTRAIPILRSTCAAVAIRRASSRHSAAR</sequence>
<dbReference type="Proteomes" id="UP000058074">
    <property type="component" value="Chromosome"/>
</dbReference>
<keyword evidence="1" id="KW-0732">Signal</keyword>
<organism evidence="2 3">
    <name type="scientific">Sphingopyxis macrogoltabida</name>
    <name type="common">Sphingomonas macrogoltabidus</name>
    <dbReference type="NCBI Taxonomy" id="33050"/>
    <lineage>
        <taxon>Bacteria</taxon>
        <taxon>Pseudomonadati</taxon>
        <taxon>Pseudomonadota</taxon>
        <taxon>Alphaproteobacteria</taxon>
        <taxon>Sphingomonadales</taxon>
        <taxon>Sphingomonadaceae</taxon>
        <taxon>Sphingopyxis</taxon>
    </lineage>
</organism>